<dbReference type="EMBL" id="AGYR01000001">
    <property type="protein sequence ID" value="ENZ20359.1"/>
    <property type="molecule type" value="Genomic_DNA"/>
</dbReference>
<dbReference type="Proteomes" id="UP000013085">
    <property type="component" value="Unassembled WGS sequence"/>
</dbReference>
<evidence type="ECO:0000259" key="1">
    <source>
        <dbReference type="Pfam" id="PF00557"/>
    </source>
</evidence>
<feature type="domain" description="Creatinase N-terminal" evidence="2">
    <location>
        <begin position="34"/>
        <end position="145"/>
    </location>
</feature>
<dbReference type="Pfam" id="PF01321">
    <property type="entry name" value="Creatinase_N"/>
    <property type="match status" value="1"/>
</dbReference>
<dbReference type="InterPro" id="IPR036005">
    <property type="entry name" value="Creatinase/aminopeptidase-like"/>
</dbReference>
<dbReference type="PATRIC" id="fig|999408.3.peg.318"/>
<dbReference type="Gene3D" id="3.40.350.10">
    <property type="entry name" value="Creatinase/prolidase N-terminal domain"/>
    <property type="match status" value="1"/>
</dbReference>
<dbReference type="CDD" id="cd01066">
    <property type="entry name" value="APP_MetAP"/>
    <property type="match status" value="1"/>
</dbReference>
<protein>
    <recommendedName>
        <fullName evidence="5">Peptidase M24 domain-containing protein</fullName>
    </recommendedName>
</protein>
<organism evidence="3 4">
    <name type="scientific">[Clostridium] clostridioforme 90A8</name>
    <dbReference type="NCBI Taxonomy" id="999408"/>
    <lineage>
        <taxon>Bacteria</taxon>
        <taxon>Bacillati</taxon>
        <taxon>Bacillota</taxon>
        <taxon>Clostridia</taxon>
        <taxon>Lachnospirales</taxon>
        <taxon>Lachnospiraceae</taxon>
        <taxon>Enterocloster</taxon>
    </lineage>
</organism>
<dbReference type="Gene3D" id="3.90.230.10">
    <property type="entry name" value="Creatinase/methionine aminopeptidase superfamily"/>
    <property type="match status" value="1"/>
</dbReference>
<evidence type="ECO:0000259" key="2">
    <source>
        <dbReference type="Pfam" id="PF01321"/>
    </source>
</evidence>
<sequence length="463" mass="51597">MEKYTNIVYKEVREPASDCTGVPVMLTDETMQERYDSVLRRMKEDHFDTLVVYADLEHGNNFEYLTGFLPRFEEALLVLNQGGTHYMMMGNENLNKVPSARIQAEAIHAPYFSLPNQPMGNSESLTELLKQAGIAPGKRIGLVGWKYFTSSLEDNAKLFDAPSYVVDAIREIAGETGDVVNATHLFIGNKGVRRTNNVNEIEHYEFGASLASDCMLRTMNLLDEGVCETALGESLNALGQKNSVVTIAAAGKRFVKANIYPTENKVKTGDTISLTIGYKGGLSSRVGYAAQDASQLPEGARDYVDAVVKPYYGAVVEWLEQVHCGMTGGQLYQRIDEVLPKAEYHWSLCPGHLTADEEWMSSPVYAGSEEVLESGMLFQIDIIPWVKGYAGTSAESTVALADEALRQEIQKHAPELWKRMMQRRSYLENELNIRLNPDILPMCSTVAYLRPLLFNKAWAMSAK</sequence>
<comment type="caution">
    <text evidence="3">The sequence shown here is derived from an EMBL/GenBank/DDBJ whole genome shotgun (WGS) entry which is preliminary data.</text>
</comment>
<dbReference type="SUPFAM" id="SSF53092">
    <property type="entry name" value="Creatinase/prolidase N-terminal domain"/>
    <property type="match status" value="1"/>
</dbReference>
<feature type="domain" description="Peptidase M24" evidence="1">
    <location>
        <begin position="208"/>
        <end position="398"/>
    </location>
</feature>
<evidence type="ECO:0000313" key="4">
    <source>
        <dbReference type="Proteomes" id="UP000013085"/>
    </source>
</evidence>
<gene>
    <name evidence="3" type="ORF">HMPREF1090_00294</name>
</gene>
<dbReference type="AlphaFoldDB" id="A0A0E2HH49"/>
<dbReference type="InterPro" id="IPR000994">
    <property type="entry name" value="Pept_M24"/>
</dbReference>
<dbReference type="InterPro" id="IPR000587">
    <property type="entry name" value="Creatinase_N"/>
</dbReference>
<reference evidence="3 4" key="1">
    <citation type="submission" date="2013-01" db="EMBL/GenBank/DDBJ databases">
        <title>The Genome Sequence of Clostridium clostridioforme 90A8.</title>
        <authorList>
            <consortium name="The Broad Institute Genome Sequencing Platform"/>
            <person name="Earl A."/>
            <person name="Ward D."/>
            <person name="Feldgarden M."/>
            <person name="Gevers D."/>
            <person name="Courvalin P."/>
            <person name="Lambert T."/>
            <person name="Walker B."/>
            <person name="Young S.K."/>
            <person name="Zeng Q."/>
            <person name="Gargeya S."/>
            <person name="Fitzgerald M."/>
            <person name="Haas B."/>
            <person name="Abouelleil A."/>
            <person name="Alvarado L."/>
            <person name="Arachchi H.M."/>
            <person name="Berlin A.M."/>
            <person name="Chapman S.B."/>
            <person name="Dewar J."/>
            <person name="Goldberg J."/>
            <person name="Griggs A."/>
            <person name="Gujja S."/>
            <person name="Hansen M."/>
            <person name="Howarth C."/>
            <person name="Imamovic A."/>
            <person name="Larimer J."/>
            <person name="McCowan C."/>
            <person name="Murphy C."/>
            <person name="Neiman D."/>
            <person name="Pearson M."/>
            <person name="Priest M."/>
            <person name="Roberts A."/>
            <person name="Saif S."/>
            <person name="Shea T."/>
            <person name="Sisk P."/>
            <person name="Sykes S."/>
            <person name="Wortman J."/>
            <person name="Nusbaum C."/>
            <person name="Birren B."/>
        </authorList>
    </citation>
    <scope>NUCLEOTIDE SEQUENCE [LARGE SCALE GENOMIC DNA]</scope>
    <source>
        <strain evidence="3 4">90A8</strain>
    </source>
</reference>
<accession>A0A0E2HH49</accession>
<evidence type="ECO:0008006" key="5">
    <source>
        <dbReference type="Google" id="ProtNLM"/>
    </source>
</evidence>
<dbReference type="HOGENOM" id="CLU_047234_0_0_9"/>
<dbReference type="InterPro" id="IPR029149">
    <property type="entry name" value="Creatin/AminoP/Spt16_N"/>
</dbReference>
<dbReference type="RefSeq" id="WP_002593249.1">
    <property type="nucleotide sequence ID" value="NZ_KB850976.1"/>
</dbReference>
<evidence type="ECO:0000313" key="3">
    <source>
        <dbReference type="EMBL" id="ENZ20359.1"/>
    </source>
</evidence>
<proteinExistence type="predicted"/>
<dbReference type="SUPFAM" id="SSF55920">
    <property type="entry name" value="Creatinase/aminopeptidase"/>
    <property type="match status" value="1"/>
</dbReference>
<dbReference type="Pfam" id="PF00557">
    <property type="entry name" value="Peptidase_M24"/>
    <property type="match status" value="1"/>
</dbReference>
<name>A0A0E2HH49_9FIRM</name>